<reference evidence="1 2" key="1">
    <citation type="submission" date="2014-04" db="EMBL/GenBank/DDBJ databases">
        <authorList>
            <consortium name="DOE Joint Genome Institute"/>
            <person name="Kuo A."/>
            <person name="Kohler A."/>
            <person name="Jargeat P."/>
            <person name="Nagy L.G."/>
            <person name="Floudas D."/>
            <person name="Copeland A."/>
            <person name="Barry K.W."/>
            <person name="Cichocki N."/>
            <person name="Veneault-Fourrey C."/>
            <person name="LaButti K."/>
            <person name="Lindquist E.A."/>
            <person name="Lipzen A."/>
            <person name="Lundell T."/>
            <person name="Morin E."/>
            <person name="Murat C."/>
            <person name="Sun H."/>
            <person name="Tunlid A."/>
            <person name="Henrissat B."/>
            <person name="Grigoriev I.V."/>
            <person name="Hibbett D.S."/>
            <person name="Martin F."/>
            <person name="Nordberg H.P."/>
            <person name="Cantor M.N."/>
            <person name="Hua S.X."/>
        </authorList>
    </citation>
    <scope>NUCLEOTIDE SEQUENCE [LARGE SCALE GENOMIC DNA]</scope>
    <source>
        <strain evidence="1 2">Ve08.2h10</strain>
    </source>
</reference>
<dbReference type="Proteomes" id="UP000054538">
    <property type="component" value="Unassembled WGS sequence"/>
</dbReference>
<feature type="non-terminal residue" evidence="1">
    <location>
        <position position="50"/>
    </location>
</feature>
<reference evidence="2" key="2">
    <citation type="submission" date="2015-01" db="EMBL/GenBank/DDBJ databases">
        <title>Evolutionary Origins and Diversification of the Mycorrhizal Mutualists.</title>
        <authorList>
            <consortium name="DOE Joint Genome Institute"/>
            <consortium name="Mycorrhizal Genomics Consortium"/>
            <person name="Kohler A."/>
            <person name="Kuo A."/>
            <person name="Nagy L.G."/>
            <person name="Floudas D."/>
            <person name="Copeland A."/>
            <person name="Barry K.W."/>
            <person name="Cichocki N."/>
            <person name="Veneault-Fourrey C."/>
            <person name="LaButti K."/>
            <person name="Lindquist E.A."/>
            <person name="Lipzen A."/>
            <person name="Lundell T."/>
            <person name="Morin E."/>
            <person name="Murat C."/>
            <person name="Riley R."/>
            <person name="Ohm R."/>
            <person name="Sun H."/>
            <person name="Tunlid A."/>
            <person name="Henrissat B."/>
            <person name="Grigoriev I.V."/>
            <person name="Hibbett D.S."/>
            <person name="Martin F."/>
        </authorList>
    </citation>
    <scope>NUCLEOTIDE SEQUENCE [LARGE SCALE GENOMIC DNA]</scope>
    <source>
        <strain evidence="2">Ve08.2h10</strain>
    </source>
</reference>
<evidence type="ECO:0000313" key="1">
    <source>
        <dbReference type="EMBL" id="KIK73830.1"/>
    </source>
</evidence>
<dbReference type="HOGENOM" id="CLU_003703_11_2_1"/>
<dbReference type="OrthoDB" id="3149508at2759"/>
<organism evidence="1 2">
    <name type="scientific">Paxillus rubicundulus Ve08.2h10</name>
    <dbReference type="NCBI Taxonomy" id="930991"/>
    <lineage>
        <taxon>Eukaryota</taxon>
        <taxon>Fungi</taxon>
        <taxon>Dikarya</taxon>
        <taxon>Basidiomycota</taxon>
        <taxon>Agaricomycotina</taxon>
        <taxon>Agaricomycetes</taxon>
        <taxon>Agaricomycetidae</taxon>
        <taxon>Boletales</taxon>
        <taxon>Paxilineae</taxon>
        <taxon>Paxillaceae</taxon>
        <taxon>Paxillus</taxon>
    </lineage>
</organism>
<gene>
    <name evidence="1" type="ORF">PAXRUDRAFT_78340</name>
</gene>
<dbReference type="InParanoid" id="A0A0D0D9I8"/>
<accession>A0A0D0D9I8</accession>
<dbReference type="AlphaFoldDB" id="A0A0D0D9I8"/>
<feature type="non-terminal residue" evidence="1">
    <location>
        <position position="1"/>
    </location>
</feature>
<proteinExistence type="predicted"/>
<keyword evidence="2" id="KW-1185">Reference proteome</keyword>
<evidence type="ECO:0000313" key="2">
    <source>
        <dbReference type="Proteomes" id="UP000054538"/>
    </source>
</evidence>
<name>A0A0D0D9I8_9AGAM</name>
<protein>
    <submittedName>
        <fullName evidence="1">Uncharacterized protein</fullName>
    </submittedName>
</protein>
<sequence>VECGTAEMSYFSKLKRITSNVFPHLVPDWYREFLRVARIWRVLKLFKWNG</sequence>
<dbReference type="EMBL" id="KN829389">
    <property type="protein sequence ID" value="KIK73830.1"/>
    <property type="molecule type" value="Genomic_DNA"/>
</dbReference>